<dbReference type="Proteomes" id="UP000282106">
    <property type="component" value="Unassembled WGS sequence"/>
</dbReference>
<comment type="caution">
    <text evidence="2">The sequence shown here is derived from an EMBL/GenBank/DDBJ whole genome shotgun (WGS) entry which is preliminary data.</text>
</comment>
<feature type="chain" id="PRO_5018141074" description="Lipoprotein" evidence="1">
    <location>
        <begin position="27"/>
        <end position="140"/>
    </location>
</feature>
<feature type="signal peptide" evidence="1">
    <location>
        <begin position="1"/>
        <end position="26"/>
    </location>
</feature>
<dbReference type="EMBL" id="RJVO01000006">
    <property type="protein sequence ID" value="ROH88792.1"/>
    <property type="molecule type" value="Genomic_DNA"/>
</dbReference>
<proteinExistence type="predicted"/>
<keyword evidence="1" id="KW-0732">Signal</keyword>
<dbReference type="AlphaFoldDB" id="A0A3N0V851"/>
<reference evidence="2 3" key="1">
    <citation type="submission" date="2018-10" db="EMBL/GenBank/DDBJ databases">
        <authorList>
            <person name="Chen W.-M."/>
        </authorList>
    </citation>
    <scope>NUCLEOTIDE SEQUENCE [LARGE SCALE GENOMIC DNA]</scope>
    <source>
        <strain evidence="2 3">THS-13</strain>
    </source>
</reference>
<evidence type="ECO:0000313" key="2">
    <source>
        <dbReference type="EMBL" id="ROH88792.1"/>
    </source>
</evidence>
<dbReference type="InParanoid" id="A0A3N0V851"/>
<dbReference type="PROSITE" id="PS51257">
    <property type="entry name" value="PROKAR_LIPOPROTEIN"/>
    <property type="match status" value="1"/>
</dbReference>
<protein>
    <recommendedName>
        <fullName evidence="4">Lipoprotein</fullName>
    </recommendedName>
</protein>
<evidence type="ECO:0008006" key="4">
    <source>
        <dbReference type="Google" id="ProtNLM"/>
    </source>
</evidence>
<evidence type="ECO:0000256" key="1">
    <source>
        <dbReference type="SAM" id="SignalP"/>
    </source>
</evidence>
<gene>
    <name evidence="2" type="ORF">ED208_13345</name>
</gene>
<sequence length="140" mass="15374">MPNRKPITIALLALLLAACASTPATRIDKNPAAFAQLTPEQQEKVRAGQIGIGFDTSATRLALGEPDRILQKTTAAGETEIWQYVDVYTYPTGPCYGAFFRYGLPSYCFAGYYGAPVQETKERMRVSFEAGKVVSIEKEK</sequence>
<evidence type="ECO:0000313" key="3">
    <source>
        <dbReference type="Proteomes" id="UP000282106"/>
    </source>
</evidence>
<organism evidence="2 3">
    <name type="scientific">Stagnimonas aquatica</name>
    <dbReference type="NCBI Taxonomy" id="2689987"/>
    <lineage>
        <taxon>Bacteria</taxon>
        <taxon>Pseudomonadati</taxon>
        <taxon>Pseudomonadota</taxon>
        <taxon>Gammaproteobacteria</taxon>
        <taxon>Nevskiales</taxon>
        <taxon>Nevskiaceae</taxon>
        <taxon>Stagnimonas</taxon>
    </lineage>
</organism>
<dbReference type="RefSeq" id="WP_123212414.1">
    <property type="nucleotide sequence ID" value="NZ_RJVO01000006.1"/>
</dbReference>
<name>A0A3N0V851_9GAMM</name>
<keyword evidence="3" id="KW-1185">Reference proteome</keyword>
<accession>A0A3N0V851</accession>